<dbReference type="Gene3D" id="3.40.50.720">
    <property type="entry name" value="NAD(P)-binding Rossmann-like Domain"/>
    <property type="match status" value="1"/>
</dbReference>
<reference evidence="4" key="1">
    <citation type="journal article" date="2005" name="Nature">
        <title>Sequencing of Aspergillus nidulans and comparative analysis with A. fumigatus and A. oryzae.</title>
        <authorList>
            <person name="Galagan J.E."/>
            <person name="Calvo S.E."/>
            <person name="Cuomo C."/>
            <person name="Ma L.J."/>
            <person name="Wortman J.R."/>
            <person name="Batzoglou S."/>
            <person name="Lee S.I."/>
            <person name="Basturkmen M."/>
            <person name="Spevak C.C."/>
            <person name="Clutterbuck J."/>
            <person name="Kapitonov V."/>
            <person name="Jurka J."/>
            <person name="Scazzocchio C."/>
            <person name="Farman M."/>
            <person name="Butler J."/>
            <person name="Purcell S."/>
            <person name="Harris S."/>
            <person name="Braus G.H."/>
            <person name="Draht O."/>
            <person name="Busch S."/>
            <person name="D'Enfert C."/>
            <person name="Bouchier C."/>
            <person name="Goldman G.H."/>
            <person name="Bell-Pedersen D."/>
            <person name="Griffiths-Jones S."/>
            <person name="Doonan J.H."/>
            <person name="Yu J."/>
            <person name="Vienken K."/>
            <person name="Pain A."/>
            <person name="Freitag M."/>
            <person name="Selker E.U."/>
            <person name="Archer D.B."/>
            <person name="Penalva M.A."/>
            <person name="Oakley B.R."/>
            <person name="Momany M."/>
            <person name="Tanaka T."/>
            <person name="Kumagai T."/>
            <person name="Asai K."/>
            <person name="Machida M."/>
            <person name="Nierman W.C."/>
            <person name="Denning D.W."/>
            <person name="Caddick M."/>
            <person name="Hynes M."/>
            <person name="Paoletti M."/>
            <person name="Fischer R."/>
            <person name="Miller B."/>
            <person name="Dyer P."/>
            <person name="Sachs M.S."/>
            <person name="Osmani S.A."/>
            <person name="Birren B.W."/>
        </authorList>
    </citation>
    <scope>NUCLEOTIDE SEQUENCE [LARGE SCALE GENOMIC DNA]</scope>
    <source>
        <strain evidence="4">FGSC A4 / ATCC 38163 / CBS 112.46 / NRRL 194 / M139</strain>
    </source>
</reference>
<accession>Q5B221</accession>
<feature type="compositionally biased region" description="Basic and acidic residues" evidence="1">
    <location>
        <begin position="196"/>
        <end position="208"/>
    </location>
</feature>
<evidence type="ECO:0000259" key="2">
    <source>
        <dbReference type="Pfam" id="PF01370"/>
    </source>
</evidence>
<dbReference type="EMBL" id="BN001305">
    <property type="protein sequence ID" value="CBF81958.1"/>
    <property type="molecule type" value="Genomic_DNA"/>
</dbReference>
<dbReference type="AlphaFoldDB" id="Q5B221"/>
<feature type="domain" description="NAD-dependent epimerase/dehydratase" evidence="2">
    <location>
        <begin position="75"/>
        <end position="310"/>
    </location>
</feature>
<dbReference type="PANTHER" id="PTHR48079:SF6">
    <property type="entry name" value="NAD(P)-BINDING DOMAIN-CONTAINING PROTEIN-RELATED"/>
    <property type="match status" value="1"/>
</dbReference>
<evidence type="ECO:0000313" key="3">
    <source>
        <dbReference type="EMBL" id="CBF81958.1"/>
    </source>
</evidence>
<dbReference type="SUPFAM" id="SSF51735">
    <property type="entry name" value="NAD(P)-binding Rossmann-fold domains"/>
    <property type="match status" value="1"/>
</dbReference>
<gene>
    <name evidence="3" type="ORF">ANIA_05409</name>
</gene>
<organism evidence="3 4">
    <name type="scientific">Emericella nidulans (strain FGSC A4 / ATCC 38163 / CBS 112.46 / NRRL 194 / M139)</name>
    <name type="common">Aspergillus nidulans</name>
    <dbReference type="NCBI Taxonomy" id="227321"/>
    <lineage>
        <taxon>Eukaryota</taxon>
        <taxon>Fungi</taxon>
        <taxon>Dikarya</taxon>
        <taxon>Ascomycota</taxon>
        <taxon>Pezizomycotina</taxon>
        <taxon>Eurotiomycetes</taxon>
        <taxon>Eurotiomycetidae</taxon>
        <taxon>Eurotiales</taxon>
        <taxon>Aspergillaceae</taxon>
        <taxon>Aspergillus</taxon>
        <taxon>Aspergillus subgen. Nidulantes</taxon>
    </lineage>
</organism>
<dbReference type="STRING" id="227321.Q5B221"/>
<keyword evidence="4" id="KW-1185">Reference proteome</keyword>
<dbReference type="CDD" id="cd08946">
    <property type="entry name" value="SDR_e"/>
    <property type="match status" value="1"/>
</dbReference>
<dbReference type="InterPro" id="IPR051783">
    <property type="entry name" value="NAD(P)-dependent_oxidoreduct"/>
</dbReference>
<dbReference type="PANTHER" id="PTHR48079">
    <property type="entry name" value="PROTEIN YEEZ"/>
    <property type="match status" value="1"/>
</dbReference>
<feature type="region of interest" description="Disordered" evidence="1">
    <location>
        <begin position="196"/>
        <end position="216"/>
    </location>
</feature>
<dbReference type="Pfam" id="PF01370">
    <property type="entry name" value="Epimerase"/>
    <property type="match status" value="1"/>
</dbReference>
<proteinExistence type="predicted"/>
<accession>C8VGL4</accession>
<dbReference type="Proteomes" id="UP000000560">
    <property type="component" value="Chromosome V"/>
</dbReference>
<dbReference type="KEGG" id="ani:ANIA_05409"/>
<dbReference type="RefSeq" id="XP_663013.1">
    <property type="nucleotide sequence ID" value="XM_657921.1"/>
</dbReference>
<dbReference type="GeneID" id="2871704"/>
<reference evidence="4" key="2">
    <citation type="journal article" date="2009" name="Fungal Genet. Biol.">
        <title>The 2008 update of the Aspergillus nidulans genome annotation: a community effort.</title>
        <authorList>
            <person name="Wortman J.R."/>
            <person name="Gilsenan J.M."/>
            <person name="Joardar V."/>
            <person name="Deegan J."/>
            <person name="Clutterbuck J."/>
            <person name="Andersen M.R."/>
            <person name="Archer D."/>
            <person name="Bencina M."/>
            <person name="Braus G."/>
            <person name="Coutinho P."/>
            <person name="von Dohren H."/>
            <person name="Doonan J."/>
            <person name="Driessen A.J."/>
            <person name="Durek P."/>
            <person name="Espeso E."/>
            <person name="Fekete E."/>
            <person name="Flipphi M."/>
            <person name="Estrada C.G."/>
            <person name="Geysens S."/>
            <person name="Goldman G."/>
            <person name="de Groot P.W."/>
            <person name="Hansen K."/>
            <person name="Harris S.D."/>
            <person name="Heinekamp T."/>
            <person name="Helmstaedt K."/>
            <person name="Henrissat B."/>
            <person name="Hofmann G."/>
            <person name="Homan T."/>
            <person name="Horio T."/>
            <person name="Horiuchi H."/>
            <person name="James S."/>
            <person name="Jones M."/>
            <person name="Karaffa L."/>
            <person name="Karanyi Z."/>
            <person name="Kato M."/>
            <person name="Keller N."/>
            <person name="Kelly D.E."/>
            <person name="Kiel J.A."/>
            <person name="Kim J.M."/>
            <person name="van der Klei I.J."/>
            <person name="Klis F.M."/>
            <person name="Kovalchuk A."/>
            <person name="Krasevec N."/>
            <person name="Kubicek C.P."/>
            <person name="Liu B."/>
            <person name="Maccabe A."/>
            <person name="Meyer V."/>
            <person name="Mirabito P."/>
            <person name="Miskei M."/>
            <person name="Mos M."/>
            <person name="Mullins J."/>
            <person name="Nelson D.R."/>
            <person name="Nielsen J."/>
            <person name="Oakley B.R."/>
            <person name="Osmani S.A."/>
            <person name="Pakula T."/>
            <person name="Paszewski A."/>
            <person name="Paulsen I."/>
            <person name="Pilsyk S."/>
            <person name="Pocsi I."/>
            <person name="Punt P.J."/>
            <person name="Ram A.F."/>
            <person name="Ren Q."/>
            <person name="Robellet X."/>
            <person name="Robson G."/>
            <person name="Seiboth B."/>
            <person name="van Solingen P."/>
            <person name="Specht T."/>
            <person name="Sun J."/>
            <person name="Taheri-Talesh N."/>
            <person name="Takeshita N."/>
            <person name="Ussery D."/>
            <person name="vanKuyk P.A."/>
            <person name="Visser H."/>
            <person name="van de Vondervoort P.J."/>
            <person name="de Vries R.P."/>
            <person name="Walton J."/>
            <person name="Xiang X."/>
            <person name="Xiong Y."/>
            <person name="Zeng A.P."/>
            <person name="Brandt B.W."/>
            <person name="Cornell M.J."/>
            <person name="van den Hondel C.A."/>
            <person name="Visser J."/>
            <person name="Oliver S.G."/>
            <person name="Turner G."/>
        </authorList>
    </citation>
    <scope>GENOME REANNOTATION</scope>
    <source>
        <strain evidence="4">FGSC A4 / ATCC 38163 / CBS 112.46 / NRRL 194 / M139</strain>
    </source>
</reference>
<dbReference type="InterPro" id="IPR001509">
    <property type="entry name" value="Epimerase_deHydtase"/>
</dbReference>
<sequence>MYHCSYPTTQTASRLAMAVRDDRTRSLSTISQRSTACQQPFPEELHSRFGNGGSSLWGYNRFCSMIHSSTMPSTVLVTGANGYIGNAVARAFSRAGWITYGLVRSESAVRSLQLEEILPVLGQIDDIDSHSAILHQLPKTLDAIVSTTENLDDYITHHKNTIQLLRTLSLASGRHGVRPLVIVSSGCKDYGIGPHYHGDRDLKPHTEESPLNPPDPVSKRANMSLEIFKNSDAFAPVLVRPTNVYGRSASYYRGFFEVAVLAKKQSLPLQIPVSPASICHALHVDDCGDAYVALAAHPRRAEIEGGIFNISGREYETVNQIARALVAEYDLAGVEYVNSEDVGPVGKAWPPMLIDFPQWTGSNKIREITGWRDMRPLFSDTVGLYRRAYEAAVETGHENIAKMVKREKMLPRQHK</sequence>
<dbReference type="InParanoid" id="Q5B221"/>
<dbReference type="HOGENOM" id="CLU_685169_0_0_1"/>
<evidence type="ECO:0000313" key="4">
    <source>
        <dbReference type="Proteomes" id="UP000000560"/>
    </source>
</evidence>
<dbReference type="OMA" id="IDFPQWT"/>
<name>Q5B221_EMENI</name>
<dbReference type="OrthoDB" id="2735536at2759"/>
<evidence type="ECO:0000256" key="1">
    <source>
        <dbReference type="SAM" id="MobiDB-lite"/>
    </source>
</evidence>
<protein>
    <recommendedName>
        <fullName evidence="2">NAD-dependent epimerase/dehydratase domain-containing protein</fullName>
    </recommendedName>
</protein>
<dbReference type="InterPro" id="IPR036291">
    <property type="entry name" value="NAD(P)-bd_dom_sf"/>
</dbReference>
<dbReference type="eggNOG" id="ENOG502S4U3">
    <property type="taxonomic scope" value="Eukaryota"/>
</dbReference>